<accession>A0A0H5RFI9</accession>
<sequence length="132" mass="13716">QLAGPSTGRRHLAIRPVDESVAIMTDLQYEQMRVGAADLFHQRQGNASTVHSAGPTPNRMGNRSAVGIDPMAPIARYSSNKTSSSTVAQAHSTQYISRSGSPGNAAPPSSPLAPSSPKVPSSPVSPINSTVK</sequence>
<feature type="region of interest" description="Disordered" evidence="1">
    <location>
        <begin position="45"/>
        <end position="132"/>
    </location>
</feature>
<reference evidence="2" key="1">
    <citation type="submission" date="2015-04" db="EMBL/GenBank/DDBJ databases">
        <title>The genome sequence of the plant pathogenic Rhizarian Plasmodiophora brassicae reveals insights in its biotrophic life cycle and the origin of chitin synthesis.</title>
        <authorList>
            <person name="Schwelm A."/>
            <person name="Fogelqvist J."/>
            <person name="Knaust A."/>
            <person name="Julke S."/>
            <person name="Lilja T."/>
            <person name="Dhandapani V."/>
            <person name="Bonilla-Rosso G."/>
            <person name="Karlsson M."/>
            <person name="Shevchenko A."/>
            <person name="Choi S.R."/>
            <person name="Kim H.G."/>
            <person name="Park J.Y."/>
            <person name="Lim Y.P."/>
            <person name="Ludwig-Muller J."/>
            <person name="Dixelius C."/>
        </authorList>
    </citation>
    <scope>NUCLEOTIDE SEQUENCE</scope>
    <source>
        <tissue evidence="2">Potato root galls</tissue>
    </source>
</reference>
<name>A0A0H5RFI9_9EUKA</name>
<feature type="non-terminal residue" evidence="2">
    <location>
        <position position="1"/>
    </location>
</feature>
<dbReference type="AlphaFoldDB" id="A0A0H5RFI9"/>
<proteinExistence type="predicted"/>
<evidence type="ECO:0000256" key="1">
    <source>
        <dbReference type="SAM" id="MobiDB-lite"/>
    </source>
</evidence>
<protein>
    <submittedName>
        <fullName evidence="2">Uncharacterized protein</fullName>
    </submittedName>
</protein>
<feature type="compositionally biased region" description="Polar residues" evidence="1">
    <location>
        <begin position="77"/>
        <end position="96"/>
    </location>
</feature>
<organism evidence="2">
    <name type="scientific">Spongospora subterranea</name>
    <dbReference type="NCBI Taxonomy" id="70186"/>
    <lineage>
        <taxon>Eukaryota</taxon>
        <taxon>Sar</taxon>
        <taxon>Rhizaria</taxon>
        <taxon>Endomyxa</taxon>
        <taxon>Phytomyxea</taxon>
        <taxon>Plasmodiophorida</taxon>
        <taxon>Plasmodiophoridae</taxon>
        <taxon>Spongospora</taxon>
    </lineage>
</organism>
<feature type="compositionally biased region" description="Low complexity" evidence="1">
    <location>
        <begin position="97"/>
        <end position="132"/>
    </location>
</feature>
<dbReference type="EMBL" id="HACM01012336">
    <property type="protein sequence ID" value="CRZ12778.1"/>
    <property type="molecule type" value="Transcribed_RNA"/>
</dbReference>
<evidence type="ECO:0000313" key="2">
    <source>
        <dbReference type="EMBL" id="CRZ12778.1"/>
    </source>
</evidence>